<feature type="chain" id="PRO_5040871589" evidence="1">
    <location>
        <begin position="27"/>
        <end position="181"/>
    </location>
</feature>
<dbReference type="EMBL" id="QZDT01000001">
    <property type="protein sequence ID" value="NBJ91168.1"/>
    <property type="molecule type" value="Genomic_DNA"/>
</dbReference>
<evidence type="ECO:0000313" key="3">
    <source>
        <dbReference type="Proteomes" id="UP001154420"/>
    </source>
</evidence>
<feature type="signal peptide" evidence="1">
    <location>
        <begin position="1"/>
        <end position="26"/>
    </location>
</feature>
<protein>
    <submittedName>
        <fullName evidence="2">Uncharacterized protein</fullName>
    </submittedName>
</protein>
<evidence type="ECO:0000313" key="2">
    <source>
        <dbReference type="EMBL" id="NBJ91168.1"/>
    </source>
</evidence>
<keyword evidence="1" id="KW-0732">Signal</keyword>
<proteinExistence type="predicted"/>
<comment type="caution">
    <text evidence="2">The sequence shown here is derived from an EMBL/GenBank/DDBJ whole genome shotgun (WGS) entry which is preliminary data.</text>
</comment>
<sequence length="181" mass="19933">MFHHTKRNLTASGIMCLMLMAAGQTAYGAAPAPQVSTVWAQEVQNPAADPTLGGLFELYTPEEYEESINQIKKYMGADHGDVKAMEADLAKLKADNGKGEFVIYKGAFTVSTETTIVAFNPTIVMRPDLAKSAEELTAENYKKDIEDVTKLLDQAVKDKTVTLDQKDSILKKMNENLEKLN</sequence>
<evidence type="ECO:0000256" key="1">
    <source>
        <dbReference type="SAM" id="SignalP"/>
    </source>
</evidence>
<gene>
    <name evidence="2" type="ORF">D5281_00870</name>
</gene>
<accession>A0A9X5BCN1</accession>
<name>A0A9X5BCN1_9FIRM</name>
<dbReference type="OrthoDB" id="9787881at2"/>
<dbReference type="AlphaFoldDB" id="A0A9X5BCN1"/>
<dbReference type="Proteomes" id="UP001154420">
    <property type="component" value="Unassembled WGS sequence"/>
</dbReference>
<reference evidence="2" key="1">
    <citation type="submission" date="2018-09" db="EMBL/GenBank/DDBJ databases">
        <title>Murine metabolic-syndrome-specific gut microbial biobank.</title>
        <authorList>
            <person name="Liu C."/>
        </authorList>
    </citation>
    <scope>NUCLEOTIDE SEQUENCE</scope>
    <source>
        <strain evidence="2">D42-62</strain>
    </source>
</reference>
<keyword evidence="3" id="KW-1185">Reference proteome</keyword>
<organism evidence="2 3">
    <name type="scientific">Parablautia muri</name>
    <dbReference type="NCBI Taxonomy" id="2320879"/>
    <lineage>
        <taxon>Bacteria</taxon>
        <taxon>Bacillati</taxon>
        <taxon>Bacillota</taxon>
        <taxon>Clostridia</taxon>
        <taxon>Lachnospirales</taxon>
        <taxon>Lachnospiraceae</taxon>
        <taxon>Parablautia</taxon>
    </lineage>
</organism>